<gene>
    <name evidence="1" type="ORF">F0U60_13005</name>
</gene>
<name>A0ABY9WR34_9BACT</name>
<dbReference type="RefSeq" id="WP_395818667.1">
    <property type="nucleotide sequence ID" value="NZ_CP043494.1"/>
</dbReference>
<organism evidence="1 2">
    <name type="scientific">Archangium minus</name>
    <dbReference type="NCBI Taxonomy" id="83450"/>
    <lineage>
        <taxon>Bacteria</taxon>
        <taxon>Pseudomonadati</taxon>
        <taxon>Myxococcota</taxon>
        <taxon>Myxococcia</taxon>
        <taxon>Myxococcales</taxon>
        <taxon>Cystobacterineae</taxon>
        <taxon>Archangiaceae</taxon>
        <taxon>Archangium</taxon>
    </lineage>
</organism>
<dbReference type="Proteomes" id="UP001611383">
    <property type="component" value="Chromosome"/>
</dbReference>
<keyword evidence="2" id="KW-1185">Reference proteome</keyword>
<sequence length="150" mass="16825">MSASFTFDDSLWPLLISRLTGVLADKQYSEYLARLTAYVERGERYVCISDLRRAGLFTAAQRQMQVAWIRQHEVSLRERVLGNATLITSAPIRLSLSLIYHLKPLPMPNVVVADMNAAVRYILGKLEEGGLVSEAERIRLHFGLPGTHVG</sequence>
<reference evidence="1 2" key="1">
    <citation type="submission" date="2019-08" db="EMBL/GenBank/DDBJ databases">
        <title>Archangium and Cystobacter genomes.</title>
        <authorList>
            <person name="Chen I.-C.K."/>
            <person name="Wielgoss S."/>
        </authorList>
    </citation>
    <scope>NUCLEOTIDE SEQUENCE [LARGE SCALE GENOMIC DNA]</scope>
    <source>
        <strain evidence="1 2">Cbm 6</strain>
    </source>
</reference>
<evidence type="ECO:0000313" key="2">
    <source>
        <dbReference type="Proteomes" id="UP001611383"/>
    </source>
</evidence>
<proteinExistence type="predicted"/>
<dbReference type="EMBL" id="CP043494">
    <property type="protein sequence ID" value="WNG44910.1"/>
    <property type="molecule type" value="Genomic_DNA"/>
</dbReference>
<protein>
    <submittedName>
        <fullName evidence="1">Uncharacterized protein</fullName>
    </submittedName>
</protein>
<accession>A0ABY9WR34</accession>
<evidence type="ECO:0000313" key="1">
    <source>
        <dbReference type="EMBL" id="WNG44910.1"/>
    </source>
</evidence>